<protein>
    <submittedName>
        <fullName evidence="2">Uncharacterized protein</fullName>
    </submittedName>
</protein>
<keyword evidence="1" id="KW-0812">Transmembrane</keyword>
<sequence>MSKKDELLKLFINYCIVAFLGIFSYIFVNFDEMNFLKIMLSSVGLLACVTSLILLCRIYIKE</sequence>
<organism evidence="2 3">
    <name type="scientific">Campylobacter magnus</name>
    <dbReference type="NCBI Taxonomy" id="3026462"/>
    <lineage>
        <taxon>Bacteria</taxon>
        <taxon>Pseudomonadati</taxon>
        <taxon>Campylobacterota</taxon>
        <taxon>Epsilonproteobacteria</taxon>
        <taxon>Campylobacterales</taxon>
        <taxon>Campylobacteraceae</taxon>
        <taxon>Campylobacter</taxon>
    </lineage>
</organism>
<evidence type="ECO:0000313" key="2">
    <source>
        <dbReference type="EMBL" id="MDO2410109.1"/>
    </source>
</evidence>
<evidence type="ECO:0000313" key="3">
    <source>
        <dbReference type="Proteomes" id="UP001171111"/>
    </source>
</evidence>
<evidence type="ECO:0000256" key="1">
    <source>
        <dbReference type="SAM" id="Phobius"/>
    </source>
</evidence>
<feature type="transmembrane region" description="Helical" evidence="1">
    <location>
        <begin position="38"/>
        <end position="60"/>
    </location>
</feature>
<keyword evidence="3" id="KW-1185">Reference proteome</keyword>
<keyword evidence="1" id="KW-1133">Transmembrane helix</keyword>
<gene>
    <name evidence="2" type="ORF">Q2362_08435</name>
</gene>
<comment type="caution">
    <text evidence="2">The sequence shown here is derived from an EMBL/GenBank/DDBJ whole genome shotgun (WGS) entry which is preliminary data.</text>
</comment>
<name>A0ABT8TA90_9BACT</name>
<feature type="transmembrane region" description="Helical" evidence="1">
    <location>
        <begin position="7"/>
        <end position="26"/>
    </location>
</feature>
<proteinExistence type="predicted"/>
<accession>A0ABT8TA90</accession>
<dbReference type="EMBL" id="JAULJQ010000016">
    <property type="protein sequence ID" value="MDO2410109.1"/>
    <property type="molecule type" value="Genomic_DNA"/>
</dbReference>
<dbReference type="Proteomes" id="UP001171111">
    <property type="component" value="Unassembled WGS sequence"/>
</dbReference>
<dbReference type="RefSeq" id="WP_273930110.1">
    <property type="nucleotide sequence ID" value="NZ_JAQSLJ010000001.1"/>
</dbReference>
<reference evidence="2 3" key="1">
    <citation type="submission" date="2023-06" db="EMBL/GenBank/DDBJ databases">
        <title>Campylobacter magnum sp. nov., isolated from cecal contents of domestic pigs (Sus scrofa domesticus).</title>
        <authorList>
            <person name="Papic B."/>
            <person name="Gruntar I."/>
        </authorList>
    </citation>
    <scope>NUCLEOTIDE SEQUENCE [LARGE SCALE GENOMIC DNA]</scope>
    <source>
        <strain evidence="3">34484-21</strain>
    </source>
</reference>
<keyword evidence="1" id="KW-0472">Membrane</keyword>